<evidence type="ECO:0000313" key="2">
    <source>
        <dbReference type="Proteomes" id="UP000289152"/>
    </source>
</evidence>
<dbReference type="EMBL" id="SDIL01000100">
    <property type="protein sequence ID" value="RXK36365.1"/>
    <property type="molecule type" value="Genomic_DNA"/>
</dbReference>
<reference evidence="1 2" key="1">
    <citation type="submission" date="2016-06" db="EMBL/GenBank/DDBJ databases">
        <title>Evolution of pathogenesis and genome organization in the Tremellales.</title>
        <authorList>
            <person name="Cuomo C."/>
            <person name="Litvintseva A."/>
            <person name="Heitman J."/>
            <person name="Chen Y."/>
            <person name="Sun S."/>
            <person name="Springer D."/>
            <person name="Dromer F."/>
            <person name="Young S."/>
            <person name="Zeng Q."/>
            <person name="Chapman S."/>
            <person name="Gujja S."/>
            <person name="Saif S."/>
            <person name="Birren B."/>
        </authorList>
    </citation>
    <scope>NUCLEOTIDE SEQUENCE [LARGE SCALE GENOMIC DNA]</scope>
    <source>
        <strain evidence="1 2">ATCC 28783</strain>
    </source>
</reference>
<organism evidence="1 2">
    <name type="scientific">Tremella mesenterica</name>
    <name type="common">Jelly fungus</name>
    <dbReference type="NCBI Taxonomy" id="5217"/>
    <lineage>
        <taxon>Eukaryota</taxon>
        <taxon>Fungi</taxon>
        <taxon>Dikarya</taxon>
        <taxon>Basidiomycota</taxon>
        <taxon>Agaricomycotina</taxon>
        <taxon>Tremellomycetes</taxon>
        <taxon>Tremellales</taxon>
        <taxon>Tremellaceae</taxon>
        <taxon>Tremella</taxon>
    </lineage>
</organism>
<name>A0A4Q1BF88_TREME</name>
<keyword evidence="2" id="KW-1185">Reference proteome</keyword>
<accession>A0A4Q1BF88</accession>
<sequence length="389" mass="43235">MVERLTDLGAALVGLLPHHTTVDGPANEPLGIDDGQRETVDIDPHFLLFQIDTCSTEGESHEASISLVRSGHVIPGFRASYACLPPTVKALFSKPPIHSMNLGTHLSNGTVEEAIREHIMTYGNTASWNISTTDLELSACDNDQSASATVLGTGLAVHNISQLINERIQQSSQPPMDYSCTYQKEQAFAVSIRQMPSHQFPDFQTWLLGDRITKEAKRRRLSIWYYQLWKTHRLSSDQVEALILATSGLKEATALSTGFEGMKTFEDFLEESVITLCPQGGRQDIENVCNDLGWFFKLGGLIQQEFIQWRYVQNNSEVQKFDPELVSALGQFCRTKMETYPLDSVLAKVQSQLQTLSGKACTFVQENILGTAPSQTEIESHHGLSQTIL</sequence>
<dbReference type="VEuPathDB" id="FungiDB:TREMEDRAFT_60625"/>
<comment type="caution">
    <text evidence="1">The sequence shown here is derived from an EMBL/GenBank/DDBJ whole genome shotgun (WGS) entry which is preliminary data.</text>
</comment>
<protein>
    <submittedName>
        <fullName evidence="1">Uncharacterized protein</fullName>
    </submittedName>
</protein>
<dbReference type="AlphaFoldDB" id="A0A4Q1BF88"/>
<dbReference type="InParanoid" id="A0A4Q1BF88"/>
<dbReference type="Proteomes" id="UP000289152">
    <property type="component" value="Unassembled WGS sequence"/>
</dbReference>
<gene>
    <name evidence="1" type="ORF">M231_06402</name>
</gene>
<evidence type="ECO:0000313" key="1">
    <source>
        <dbReference type="EMBL" id="RXK36365.1"/>
    </source>
</evidence>
<proteinExistence type="predicted"/>